<proteinExistence type="predicted"/>
<dbReference type="AlphaFoldDB" id="A0A0K0EBX8"/>
<dbReference type="WBParaSite" id="TCONS_00013409.p1">
    <property type="protein sequence ID" value="TCONS_00013409.p1"/>
    <property type="gene ID" value="XLOC_009298"/>
</dbReference>
<keyword evidence="1" id="KW-0175">Coiled coil</keyword>
<evidence type="ECO:0000256" key="1">
    <source>
        <dbReference type="SAM" id="Coils"/>
    </source>
</evidence>
<keyword evidence="2" id="KW-1185">Reference proteome</keyword>
<organism evidence="3">
    <name type="scientific">Strongyloides stercoralis</name>
    <name type="common">Threadworm</name>
    <dbReference type="NCBI Taxonomy" id="6248"/>
    <lineage>
        <taxon>Eukaryota</taxon>
        <taxon>Metazoa</taxon>
        <taxon>Ecdysozoa</taxon>
        <taxon>Nematoda</taxon>
        <taxon>Chromadorea</taxon>
        <taxon>Rhabditida</taxon>
        <taxon>Tylenchina</taxon>
        <taxon>Panagrolaimomorpha</taxon>
        <taxon>Strongyloidoidea</taxon>
        <taxon>Strongyloididae</taxon>
        <taxon>Strongyloides</taxon>
    </lineage>
</organism>
<protein>
    <submittedName>
        <fullName evidence="3">CNDH2_N domain-containing protein</fullName>
    </submittedName>
</protein>
<evidence type="ECO:0000313" key="3">
    <source>
        <dbReference type="WBParaSite" id="SSTP_0000699700.1"/>
    </source>
</evidence>
<name>A0A0K0EBX8_STRER</name>
<reference evidence="3" key="1">
    <citation type="submission" date="2015-08" db="UniProtKB">
        <authorList>
            <consortium name="WormBaseParasite"/>
        </authorList>
    </citation>
    <scope>IDENTIFICATION</scope>
</reference>
<dbReference type="Proteomes" id="UP000035681">
    <property type="component" value="Unplaced"/>
</dbReference>
<evidence type="ECO:0000313" key="2">
    <source>
        <dbReference type="Proteomes" id="UP000035681"/>
    </source>
</evidence>
<dbReference type="WBParaSite" id="SSTP_0000699700.1">
    <property type="protein sequence ID" value="SSTP_0000699700.1"/>
    <property type="gene ID" value="SSTP_0000699700"/>
</dbReference>
<feature type="coiled-coil region" evidence="1">
    <location>
        <begin position="156"/>
        <end position="183"/>
    </location>
</feature>
<sequence>MVSDEDYEKLITDFFSNTLTALKCKKLKNRILQFLFSNIHEENVNENICDYVYYHHFSFFSMKKEAIEKSYNSIISGIDDCLMTFYHENSELVDEKHNLLDRSYKIKKFCKKYIETEDITKSLDISFVLPLSNDNIKTTIEDSSVKDTIDMENKSVEETLVQNDDMNKAIEILNEENEDENVNKITEKIDDDNEIIGKNSIESLYASKKNSIDSKSDSNVSDPINFKTQYNNHITLLNVYQNMGRPRVPNKLELDIISYKNNMSVVSLTNDSIRKRLKIILNYDSDNEKSHGYDIFQRSQDSIMCQEKYKSPISDSSGERFEEKDKSVSSKIKNIFPNVNVDLDYEVPY</sequence>
<accession>A0A0K0EBX8</accession>